<feature type="region of interest" description="Disordered" evidence="1">
    <location>
        <begin position="365"/>
        <end position="397"/>
    </location>
</feature>
<reference evidence="3" key="1">
    <citation type="journal article" date="2019" name="Int. J. Syst. Evol. Microbiol.">
        <title>The Global Catalogue of Microorganisms (GCM) 10K type strain sequencing project: providing services to taxonomists for standard genome sequencing and annotation.</title>
        <authorList>
            <consortium name="The Broad Institute Genomics Platform"/>
            <consortium name="The Broad Institute Genome Sequencing Center for Infectious Disease"/>
            <person name="Wu L."/>
            <person name="Ma J."/>
        </authorList>
    </citation>
    <scope>NUCLEOTIDE SEQUENCE [LARGE SCALE GENOMIC DNA]</scope>
    <source>
        <strain evidence="3">KLKA75</strain>
    </source>
</reference>
<evidence type="ECO:0000256" key="1">
    <source>
        <dbReference type="SAM" id="MobiDB-lite"/>
    </source>
</evidence>
<dbReference type="EMBL" id="JBHSIT010000003">
    <property type="protein sequence ID" value="MFC4908457.1"/>
    <property type="molecule type" value="Genomic_DNA"/>
</dbReference>
<gene>
    <name evidence="2" type="ORF">ACFPCY_14080</name>
</gene>
<name>A0ABV9TWD6_9ACTN</name>
<evidence type="ECO:0008006" key="4">
    <source>
        <dbReference type="Google" id="ProtNLM"/>
    </source>
</evidence>
<keyword evidence="3" id="KW-1185">Reference proteome</keyword>
<dbReference type="RefSeq" id="WP_378255079.1">
    <property type="nucleotide sequence ID" value="NZ_JBHSIT010000003.1"/>
</dbReference>
<proteinExistence type="predicted"/>
<protein>
    <recommendedName>
        <fullName evidence="4">Secreted protein</fullName>
    </recommendedName>
</protein>
<organism evidence="2 3">
    <name type="scientific">Actinomadura gamaensis</name>
    <dbReference type="NCBI Taxonomy" id="1763541"/>
    <lineage>
        <taxon>Bacteria</taxon>
        <taxon>Bacillati</taxon>
        <taxon>Actinomycetota</taxon>
        <taxon>Actinomycetes</taxon>
        <taxon>Streptosporangiales</taxon>
        <taxon>Thermomonosporaceae</taxon>
        <taxon>Actinomadura</taxon>
    </lineage>
</organism>
<accession>A0ABV9TWD6</accession>
<evidence type="ECO:0000313" key="3">
    <source>
        <dbReference type="Proteomes" id="UP001595872"/>
    </source>
</evidence>
<sequence>MSGDAANGQAVLDLSHLRGGEAPRNHDARTIAALTANPGCARRGVMDAAGVDKDAVARRLGFAAPFGQSQFAITRGNAFEAQVKADGCAELLALLRDRLGLEIPEVSYDDLESVGTESREVRHARTRHLMARALETGEGTLFDHPLLRLDIAGQRAYLEPDVIAFQLGGRFHVVEVKSFAVVDGQAEPEQVAAAARQSAVYVLALRELVADLGHDPERVSHEVFLVCPENFSNRPTATPLDVRPQLATVRRQLDRLTRADDIARQLPEGCTFALDENLPEAVRAVEARYAPECMASCEMALFCRDEARACGATGTLGRNVRDELGGVDSLVTALELARGVREPSEDMAETAEQLRLAARLRREALAAAPTPPAPARPAAAPLVGGQARSADVLERTA</sequence>
<comment type="caution">
    <text evidence="2">The sequence shown here is derived from an EMBL/GenBank/DDBJ whole genome shotgun (WGS) entry which is preliminary data.</text>
</comment>
<evidence type="ECO:0000313" key="2">
    <source>
        <dbReference type="EMBL" id="MFC4908457.1"/>
    </source>
</evidence>
<dbReference type="Proteomes" id="UP001595872">
    <property type="component" value="Unassembled WGS sequence"/>
</dbReference>